<dbReference type="InterPro" id="IPR036397">
    <property type="entry name" value="RNaseH_sf"/>
</dbReference>
<proteinExistence type="predicted"/>
<sequence>MAIEDFDEQLYVVVLIFPISLDRYLTVFQAEVATILNCSNEKIRQRPLNRSIAIFSDSQATLKAVSFTRVTSKLVWDCLKAFTVIGSQNRLTLAWVPGHEGHKQRRGRRTSPQRHSQSGQKGPNPFVDWPNMYKNIHENMGGKRGSRILEELLTADQIVH</sequence>
<accession>A0ABQ9JUG9</accession>
<comment type="caution">
    <text evidence="2">The sequence shown here is derived from an EMBL/GenBank/DDBJ whole genome shotgun (WGS) entry which is preliminary data.</text>
</comment>
<evidence type="ECO:0000313" key="2">
    <source>
        <dbReference type="EMBL" id="KAJ8980993.1"/>
    </source>
</evidence>
<feature type="compositionally biased region" description="Basic residues" evidence="1">
    <location>
        <begin position="102"/>
        <end position="112"/>
    </location>
</feature>
<evidence type="ECO:0008006" key="4">
    <source>
        <dbReference type="Google" id="ProtNLM"/>
    </source>
</evidence>
<keyword evidence="3" id="KW-1185">Reference proteome</keyword>
<dbReference type="Proteomes" id="UP001162164">
    <property type="component" value="Unassembled WGS sequence"/>
</dbReference>
<dbReference type="EMBL" id="JAPWTJ010000215">
    <property type="protein sequence ID" value="KAJ8980993.1"/>
    <property type="molecule type" value="Genomic_DNA"/>
</dbReference>
<name>A0ABQ9JUG9_9CUCU</name>
<evidence type="ECO:0000313" key="3">
    <source>
        <dbReference type="Proteomes" id="UP001162164"/>
    </source>
</evidence>
<evidence type="ECO:0000256" key="1">
    <source>
        <dbReference type="SAM" id="MobiDB-lite"/>
    </source>
</evidence>
<dbReference type="Gene3D" id="3.30.420.10">
    <property type="entry name" value="Ribonuclease H-like superfamily/Ribonuclease H"/>
    <property type="match status" value="1"/>
</dbReference>
<reference evidence="2" key="1">
    <citation type="journal article" date="2023" name="Insect Mol. Biol.">
        <title>Genome sequencing provides insights into the evolution of gene families encoding plant cell wall-degrading enzymes in longhorned beetles.</title>
        <authorList>
            <person name="Shin N.R."/>
            <person name="Okamura Y."/>
            <person name="Kirsch R."/>
            <person name="Pauchet Y."/>
        </authorList>
    </citation>
    <scope>NUCLEOTIDE SEQUENCE</scope>
    <source>
        <strain evidence="2">MMC_N1</strain>
    </source>
</reference>
<feature type="region of interest" description="Disordered" evidence="1">
    <location>
        <begin position="97"/>
        <end position="128"/>
    </location>
</feature>
<gene>
    <name evidence="2" type="ORF">NQ317_015813</name>
</gene>
<protein>
    <recommendedName>
        <fullName evidence="4">RNase H type-1 domain-containing protein</fullName>
    </recommendedName>
</protein>
<organism evidence="2 3">
    <name type="scientific">Molorchus minor</name>
    <dbReference type="NCBI Taxonomy" id="1323400"/>
    <lineage>
        <taxon>Eukaryota</taxon>
        <taxon>Metazoa</taxon>
        <taxon>Ecdysozoa</taxon>
        <taxon>Arthropoda</taxon>
        <taxon>Hexapoda</taxon>
        <taxon>Insecta</taxon>
        <taxon>Pterygota</taxon>
        <taxon>Neoptera</taxon>
        <taxon>Endopterygota</taxon>
        <taxon>Coleoptera</taxon>
        <taxon>Polyphaga</taxon>
        <taxon>Cucujiformia</taxon>
        <taxon>Chrysomeloidea</taxon>
        <taxon>Cerambycidae</taxon>
        <taxon>Lamiinae</taxon>
        <taxon>Monochamini</taxon>
        <taxon>Molorchus</taxon>
    </lineage>
</organism>